<sequence length="70" mass="7170">MWPSTTSTATWSLASPGRSISNTCATGVSLQSIGGRASPATTPPAPGKNLSSSIRESTKDIVDVLLSFFA</sequence>
<reference evidence="3" key="1">
    <citation type="journal article" date="2005" name="Nature">
        <title>The map-based sequence of the rice genome.</title>
        <authorList>
            <consortium name="International rice genome sequencing project (IRGSP)"/>
            <person name="Matsumoto T."/>
            <person name="Wu J."/>
            <person name="Kanamori H."/>
            <person name="Katayose Y."/>
            <person name="Fujisawa M."/>
            <person name="Namiki N."/>
            <person name="Mizuno H."/>
            <person name="Yamamoto K."/>
            <person name="Antonio B.A."/>
            <person name="Baba T."/>
            <person name="Sakata K."/>
            <person name="Nagamura Y."/>
            <person name="Aoki H."/>
            <person name="Arikawa K."/>
            <person name="Arita K."/>
            <person name="Bito T."/>
            <person name="Chiden Y."/>
            <person name="Fujitsuka N."/>
            <person name="Fukunaka R."/>
            <person name="Hamada M."/>
            <person name="Harada C."/>
            <person name="Hayashi A."/>
            <person name="Hijishita S."/>
            <person name="Honda M."/>
            <person name="Hosokawa S."/>
            <person name="Ichikawa Y."/>
            <person name="Idonuma A."/>
            <person name="Iijima M."/>
            <person name="Ikeda M."/>
            <person name="Ikeno M."/>
            <person name="Ito K."/>
            <person name="Ito S."/>
            <person name="Ito T."/>
            <person name="Ito Y."/>
            <person name="Ito Y."/>
            <person name="Iwabuchi A."/>
            <person name="Kamiya K."/>
            <person name="Karasawa W."/>
            <person name="Kurita K."/>
            <person name="Katagiri S."/>
            <person name="Kikuta A."/>
            <person name="Kobayashi H."/>
            <person name="Kobayashi N."/>
            <person name="Machita K."/>
            <person name="Maehara T."/>
            <person name="Masukawa M."/>
            <person name="Mizubayashi T."/>
            <person name="Mukai Y."/>
            <person name="Nagasaki H."/>
            <person name="Nagata Y."/>
            <person name="Naito S."/>
            <person name="Nakashima M."/>
            <person name="Nakama Y."/>
            <person name="Nakamichi Y."/>
            <person name="Nakamura M."/>
            <person name="Meguro A."/>
            <person name="Negishi M."/>
            <person name="Ohta I."/>
            <person name="Ohta T."/>
            <person name="Okamoto M."/>
            <person name="Ono N."/>
            <person name="Saji S."/>
            <person name="Sakaguchi M."/>
            <person name="Sakai K."/>
            <person name="Shibata M."/>
            <person name="Shimokawa T."/>
            <person name="Song J."/>
            <person name="Takazaki Y."/>
            <person name="Terasawa K."/>
            <person name="Tsugane M."/>
            <person name="Tsuji K."/>
            <person name="Ueda S."/>
            <person name="Waki K."/>
            <person name="Yamagata H."/>
            <person name="Yamamoto M."/>
            <person name="Yamamoto S."/>
            <person name="Yamane H."/>
            <person name="Yoshiki S."/>
            <person name="Yoshihara R."/>
            <person name="Yukawa K."/>
            <person name="Zhong H."/>
            <person name="Yano M."/>
            <person name="Yuan Q."/>
            <person name="Ouyang S."/>
            <person name="Liu J."/>
            <person name="Jones K.M."/>
            <person name="Gansberger K."/>
            <person name="Moffat K."/>
            <person name="Hill J."/>
            <person name="Bera J."/>
            <person name="Fadrosh D."/>
            <person name="Jin S."/>
            <person name="Johri S."/>
            <person name="Kim M."/>
            <person name="Overton L."/>
            <person name="Reardon M."/>
            <person name="Tsitrin T."/>
            <person name="Vuong H."/>
            <person name="Weaver B."/>
            <person name="Ciecko A."/>
            <person name="Tallon L."/>
            <person name="Jackson J."/>
            <person name="Pai G."/>
            <person name="Aken S.V."/>
            <person name="Utterback T."/>
            <person name="Reidmuller S."/>
            <person name="Feldblyum T."/>
            <person name="Hsiao J."/>
            <person name="Zismann V."/>
            <person name="Iobst S."/>
            <person name="de Vazeille A.R."/>
            <person name="Buell C.R."/>
            <person name="Ying K."/>
            <person name="Li Y."/>
            <person name="Lu T."/>
            <person name="Huang Y."/>
            <person name="Zhao Q."/>
            <person name="Feng Q."/>
            <person name="Zhang L."/>
            <person name="Zhu J."/>
            <person name="Weng Q."/>
            <person name="Mu J."/>
            <person name="Lu Y."/>
            <person name="Fan D."/>
            <person name="Liu Y."/>
            <person name="Guan J."/>
            <person name="Zhang Y."/>
            <person name="Yu S."/>
            <person name="Liu X."/>
            <person name="Zhang Y."/>
            <person name="Hong G."/>
            <person name="Han B."/>
            <person name="Choisne N."/>
            <person name="Demange N."/>
            <person name="Orjeda G."/>
            <person name="Samain S."/>
            <person name="Cattolico L."/>
            <person name="Pelletier E."/>
            <person name="Couloux A."/>
            <person name="Segurens B."/>
            <person name="Wincker P."/>
            <person name="D'Hont A."/>
            <person name="Scarpelli C."/>
            <person name="Weissenbach J."/>
            <person name="Salanoubat M."/>
            <person name="Quetier F."/>
            <person name="Yu Y."/>
            <person name="Kim H.R."/>
            <person name="Rambo T."/>
            <person name="Currie J."/>
            <person name="Collura K."/>
            <person name="Luo M."/>
            <person name="Yang T."/>
            <person name="Ammiraju J.S.S."/>
            <person name="Engler F."/>
            <person name="Soderlund C."/>
            <person name="Wing R.A."/>
            <person name="Palmer L.E."/>
            <person name="de la Bastide M."/>
            <person name="Spiegel L."/>
            <person name="Nascimento L."/>
            <person name="Zutavern T."/>
            <person name="O'Shaughnessy A."/>
            <person name="Dike S."/>
            <person name="Dedhia N."/>
            <person name="Preston R."/>
            <person name="Balija V."/>
            <person name="McCombie W.R."/>
            <person name="Chow T."/>
            <person name="Chen H."/>
            <person name="Chung M."/>
            <person name="Chen C."/>
            <person name="Shaw J."/>
            <person name="Wu H."/>
            <person name="Hsiao K."/>
            <person name="Chao Y."/>
            <person name="Chu M."/>
            <person name="Cheng C."/>
            <person name="Hour A."/>
            <person name="Lee P."/>
            <person name="Lin S."/>
            <person name="Lin Y."/>
            <person name="Liou J."/>
            <person name="Liu S."/>
            <person name="Hsing Y."/>
            <person name="Raghuvanshi S."/>
            <person name="Mohanty A."/>
            <person name="Bharti A.K."/>
            <person name="Gaur A."/>
            <person name="Gupta V."/>
            <person name="Kumar D."/>
            <person name="Ravi V."/>
            <person name="Vij S."/>
            <person name="Kapur A."/>
            <person name="Khurana P."/>
            <person name="Khurana P."/>
            <person name="Khurana J.P."/>
            <person name="Tyagi A.K."/>
            <person name="Gaikwad K."/>
            <person name="Singh A."/>
            <person name="Dalal V."/>
            <person name="Srivastava S."/>
            <person name="Dixit A."/>
            <person name="Pal A.K."/>
            <person name="Ghazi I.A."/>
            <person name="Yadav M."/>
            <person name="Pandit A."/>
            <person name="Bhargava A."/>
            <person name="Sureshbabu K."/>
            <person name="Batra K."/>
            <person name="Sharma T.R."/>
            <person name="Mohapatra T."/>
            <person name="Singh N.K."/>
            <person name="Messing J."/>
            <person name="Nelson A.B."/>
            <person name="Fuks G."/>
            <person name="Kavchok S."/>
            <person name="Keizer G."/>
            <person name="Linton E."/>
            <person name="Llaca V."/>
            <person name="Song R."/>
            <person name="Tanyolac B."/>
            <person name="Young S."/>
            <person name="Ho-Il K."/>
            <person name="Hahn J.H."/>
            <person name="Sangsakoo G."/>
            <person name="Vanavichit A."/>
            <person name="de Mattos Luiz.A.T."/>
            <person name="Zimmer P.D."/>
            <person name="Malone G."/>
            <person name="Dellagostin O."/>
            <person name="de Oliveira A.C."/>
            <person name="Bevan M."/>
            <person name="Bancroft I."/>
            <person name="Minx P."/>
            <person name="Cordum H."/>
            <person name="Wilson R."/>
            <person name="Cheng Z."/>
            <person name="Jin W."/>
            <person name="Jiang J."/>
            <person name="Leong S.A."/>
            <person name="Iwama H."/>
            <person name="Gojobori T."/>
            <person name="Itoh T."/>
            <person name="Niimura Y."/>
            <person name="Fujii Y."/>
            <person name="Habara T."/>
            <person name="Sakai H."/>
            <person name="Sato Y."/>
            <person name="Wilson G."/>
            <person name="Kumar K."/>
            <person name="McCouch S."/>
            <person name="Juretic N."/>
            <person name="Hoen D."/>
            <person name="Wright S."/>
            <person name="Bruskiewich R."/>
            <person name="Bureau T."/>
            <person name="Miyao A."/>
            <person name="Hirochika H."/>
            <person name="Nishikawa T."/>
            <person name="Kadowaki K."/>
            <person name="Sugiura M."/>
            <person name="Burr B."/>
            <person name="Sasaki T."/>
        </authorList>
    </citation>
    <scope>NUCLEOTIDE SEQUENCE [LARGE SCALE GENOMIC DNA]</scope>
    <source>
        <strain evidence="3">cv. Nipponbare</strain>
    </source>
</reference>
<dbReference type="InParanoid" id="A0A0P0VP32"/>
<organism evidence="2 3">
    <name type="scientific">Oryza sativa subsp. japonica</name>
    <name type="common">Rice</name>
    <dbReference type="NCBI Taxonomy" id="39947"/>
    <lineage>
        <taxon>Eukaryota</taxon>
        <taxon>Viridiplantae</taxon>
        <taxon>Streptophyta</taxon>
        <taxon>Embryophyta</taxon>
        <taxon>Tracheophyta</taxon>
        <taxon>Spermatophyta</taxon>
        <taxon>Magnoliopsida</taxon>
        <taxon>Liliopsida</taxon>
        <taxon>Poales</taxon>
        <taxon>Poaceae</taxon>
        <taxon>BOP clade</taxon>
        <taxon>Oryzoideae</taxon>
        <taxon>Oryzeae</taxon>
        <taxon>Oryzinae</taxon>
        <taxon>Oryza</taxon>
        <taxon>Oryza sativa</taxon>
    </lineage>
</organism>
<dbReference type="AlphaFoldDB" id="A0A0P0VP32"/>
<dbReference type="PaxDb" id="39947-A0A0P0VP32"/>
<evidence type="ECO:0000256" key="1">
    <source>
        <dbReference type="SAM" id="MobiDB-lite"/>
    </source>
</evidence>
<proteinExistence type="predicted"/>
<keyword evidence="3" id="KW-1185">Reference proteome</keyword>
<name>A0A0P0VP32_ORYSJ</name>
<protein>
    <submittedName>
        <fullName evidence="2">Os02g0711350 protein</fullName>
    </submittedName>
</protein>
<dbReference type="Proteomes" id="UP000059680">
    <property type="component" value="Chromosome 2"/>
</dbReference>
<reference evidence="2 3" key="3">
    <citation type="journal article" date="2013" name="Rice">
        <title>Improvement of the Oryza sativa Nipponbare reference genome using next generation sequence and optical map data.</title>
        <authorList>
            <person name="Kawahara Y."/>
            <person name="de la Bastide M."/>
            <person name="Hamilton J.P."/>
            <person name="Kanamori H."/>
            <person name="McCombie W.R."/>
            <person name="Ouyang S."/>
            <person name="Schwartz D.C."/>
            <person name="Tanaka T."/>
            <person name="Wu J."/>
            <person name="Zhou S."/>
            <person name="Childs K.L."/>
            <person name="Davidson R.M."/>
            <person name="Lin H."/>
            <person name="Quesada-Ocampo L."/>
            <person name="Vaillancourt B."/>
            <person name="Sakai H."/>
            <person name="Lee S.S."/>
            <person name="Kim J."/>
            <person name="Numa H."/>
            <person name="Itoh T."/>
            <person name="Buell C.R."/>
            <person name="Matsumoto T."/>
        </authorList>
    </citation>
    <scope>NUCLEOTIDE SEQUENCE [LARGE SCALE GENOMIC DNA]</scope>
    <source>
        <strain evidence="3">cv. Nipponbare</strain>
    </source>
</reference>
<feature type="region of interest" description="Disordered" evidence="1">
    <location>
        <begin position="34"/>
        <end position="53"/>
    </location>
</feature>
<reference evidence="2 3" key="2">
    <citation type="journal article" date="2013" name="Plant Cell Physiol.">
        <title>Rice Annotation Project Database (RAP-DB): an integrative and interactive database for rice genomics.</title>
        <authorList>
            <person name="Sakai H."/>
            <person name="Lee S.S."/>
            <person name="Tanaka T."/>
            <person name="Numa H."/>
            <person name="Kim J."/>
            <person name="Kawahara Y."/>
            <person name="Wakimoto H."/>
            <person name="Yang C.C."/>
            <person name="Iwamoto M."/>
            <person name="Abe T."/>
            <person name="Yamada Y."/>
            <person name="Muto A."/>
            <person name="Inokuchi H."/>
            <person name="Ikemura T."/>
            <person name="Matsumoto T."/>
            <person name="Sasaki T."/>
            <person name="Itoh T."/>
        </authorList>
    </citation>
    <scope>NUCLEOTIDE SEQUENCE [LARGE SCALE GENOMIC DNA]</scope>
    <source>
        <strain evidence="3">cv. Nipponbare</strain>
    </source>
</reference>
<accession>A0A0P0VP32</accession>
<evidence type="ECO:0000313" key="2">
    <source>
        <dbReference type="EMBL" id="BAS80568.1"/>
    </source>
</evidence>
<evidence type="ECO:0000313" key="3">
    <source>
        <dbReference type="Proteomes" id="UP000059680"/>
    </source>
</evidence>
<dbReference type="EMBL" id="AP014958">
    <property type="protein sequence ID" value="BAS80568.1"/>
    <property type="molecule type" value="Genomic_DNA"/>
</dbReference>
<gene>
    <name evidence="2" type="ordered locus">Os02g0711350</name>
    <name evidence="2" type="ORF">OSNPB_020711350</name>
</gene>